<proteinExistence type="predicted"/>
<keyword evidence="1" id="KW-1133">Transmembrane helix</keyword>
<dbReference type="AlphaFoldDB" id="A0A172THG0"/>
<sequence length="139" mass="15219">MSHEKNVSLVAVSFAALAYYGIRILSKTMESLTETNHTLAEVRKDTRELSEGAKRILHTAGDISNDVKGKIRKVEPIVDTVQDVGEMLHNVTSTVKEIAATAFVGIGKGQVRSGGKGVWRKQKDLPQRKQTFITIPSST</sequence>
<dbReference type="Proteomes" id="UP000076927">
    <property type="component" value="Chromosome"/>
</dbReference>
<evidence type="ECO:0000313" key="2">
    <source>
        <dbReference type="EMBL" id="ANE46450.1"/>
    </source>
</evidence>
<accession>A0A172THG0</accession>
<keyword evidence="1" id="KW-0812">Transmembrane</keyword>
<protein>
    <recommendedName>
        <fullName evidence="4">General stress protein</fullName>
    </recommendedName>
</protein>
<evidence type="ECO:0008006" key="4">
    <source>
        <dbReference type="Google" id="ProtNLM"/>
    </source>
</evidence>
<evidence type="ECO:0000256" key="1">
    <source>
        <dbReference type="SAM" id="Phobius"/>
    </source>
</evidence>
<dbReference type="RefSeq" id="WP_068606002.1">
    <property type="nucleotide sequence ID" value="NZ_CP011388.1"/>
</dbReference>
<dbReference type="InterPro" id="IPR009293">
    <property type="entry name" value="UPF0478"/>
</dbReference>
<dbReference type="KEGG" id="pswu:SY83_09380"/>
<dbReference type="PATRIC" id="fig|1178515.4.peg.1874"/>
<dbReference type="PANTHER" id="PTHR40070">
    <property type="entry name" value="UPF0478 PROTEIN YTXG"/>
    <property type="match status" value="1"/>
</dbReference>
<dbReference type="OrthoDB" id="22069at2"/>
<keyword evidence="3" id="KW-1185">Reference proteome</keyword>
<gene>
    <name evidence="2" type="ORF">SY83_09380</name>
</gene>
<name>A0A172THG0_9BACL</name>
<reference evidence="2 3" key="1">
    <citation type="submission" date="2015-01" db="EMBL/GenBank/DDBJ databases">
        <title>Paenibacillus swuensis/DY6/whole genome sequencing.</title>
        <authorList>
            <person name="Kim M.K."/>
            <person name="Srinivasan S."/>
            <person name="Lee J.-J."/>
        </authorList>
    </citation>
    <scope>NUCLEOTIDE SEQUENCE [LARGE SCALE GENOMIC DNA]</scope>
    <source>
        <strain evidence="2 3">DY6</strain>
    </source>
</reference>
<feature type="transmembrane region" description="Helical" evidence="1">
    <location>
        <begin position="6"/>
        <end position="22"/>
    </location>
</feature>
<dbReference type="EMBL" id="CP011388">
    <property type="protein sequence ID" value="ANE46450.1"/>
    <property type="molecule type" value="Genomic_DNA"/>
</dbReference>
<dbReference type="Pfam" id="PF06103">
    <property type="entry name" value="DUF948"/>
    <property type="match status" value="1"/>
</dbReference>
<organism evidence="2 3">
    <name type="scientific">Paenibacillus swuensis</name>
    <dbReference type="NCBI Taxonomy" id="1178515"/>
    <lineage>
        <taxon>Bacteria</taxon>
        <taxon>Bacillati</taxon>
        <taxon>Bacillota</taxon>
        <taxon>Bacilli</taxon>
        <taxon>Bacillales</taxon>
        <taxon>Paenibacillaceae</taxon>
        <taxon>Paenibacillus</taxon>
    </lineage>
</organism>
<keyword evidence="1" id="KW-0472">Membrane</keyword>
<dbReference type="STRING" id="1178515.SY83_09380"/>
<dbReference type="PANTHER" id="PTHR40070:SF1">
    <property type="entry name" value="UPF0478 PROTEIN YTXG"/>
    <property type="match status" value="1"/>
</dbReference>
<evidence type="ECO:0000313" key="3">
    <source>
        <dbReference type="Proteomes" id="UP000076927"/>
    </source>
</evidence>